<dbReference type="GO" id="GO:0006811">
    <property type="term" value="P:monoatomic ion transport"/>
    <property type="evidence" value="ECO:0007669"/>
    <property type="project" value="UniProtKB-KW"/>
</dbReference>
<dbReference type="Gene3D" id="3.30.1950.10">
    <property type="entry name" value="wza like domain"/>
    <property type="match status" value="1"/>
</dbReference>
<feature type="domain" description="SLBB" evidence="16">
    <location>
        <begin position="155"/>
        <end position="233"/>
    </location>
</feature>
<dbReference type="OrthoDB" id="9808421at2"/>
<protein>
    <submittedName>
        <fullName evidence="17">Sugar transporter</fullName>
    </submittedName>
</protein>
<sequence length="414" mass="44497">MQVTPQSVLVANRSAYTPHDLPAAFKATAGTGGGLRGTGTVPEPAYTAQNRPNALETRLPPSVTPQPYKIGIGDVVLLATPAGTSVAELSGLLAAQNSRQGYTVQDDGSIAIPDVGRVAIAGLTLEEAEATLFQSLVAAQIEPTFSLEISQFNSKKVSIGGAVSTPGVIPVTLTPLYLDEALAQVGGTTAANLDYTSVRIYRDGTIYQVPLESLYTNSRIQKIPLLADDSVFVDDAYQLDQASAYFAQQIQLAEYRQNARTAALSQLQTEVALRRDQLEEARSNYQAQVALDATDRDYVYLTGEVKQQGRFILPLGRQASLADALYEGGKGLAIQTADPRHIYVLRASDDPMEFDALTAWQLNVKNAAELALAARFELRPNDIVFVAEQPVTKWNRTISQITPSLITTGIAAID</sequence>
<feature type="domain" description="Polysaccharide export protein N-terminal" evidence="15">
    <location>
        <begin position="64"/>
        <end position="149"/>
    </location>
</feature>
<keyword evidence="10" id="KW-0626">Porin</keyword>
<keyword evidence="14" id="KW-0449">Lipoprotein</keyword>
<evidence type="ECO:0000259" key="15">
    <source>
        <dbReference type="Pfam" id="PF02563"/>
    </source>
</evidence>
<evidence type="ECO:0000256" key="12">
    <source>
        <dbReference type="ARBA" id="ARBA00023139"/>
    </source>
</evidence>
<evidence type="ECO:0000256" key="3">
    <source>
        <dbReference type="ARBA" id="ARBA00022448"/>
    </source>
</evidence>
<keyword evidence="8" id="KW-0625">Polysaccharide transport</keyword>
<evidence type="ECO:0000256" key="13">
    <source>
        <dbReference type="ARBA" id="ARBA00023237"/>
    </source>
</evidence>
<name>A0A291GIF3_9RHOB</name>
<accession>A0A291GIF3</accession>
<keyword evidence="6" id="KW-0812">Transmembrane</keyword>
<evidence type="ECO:0000259" key="16">
    <source>
        <dbReference type="Pfam" id="PF22461"/>
    </source>
</evidence>
<dbReference type="PANTHER" id="PTHR33619:SF3">
    <property type="entry name" value="POLYSACCHARIDE EXPORT PROTEIN GFCE-RELATED"/>
    <property type="match status" value="1"/>
</dbReference>
<dbReference type="GO" id="GO:0046930">
    <property type="term" value="C:pore complex"/>
    <property type="evidence" value="ECO:0007669"/>
    <property type="project" value="UniProtKB-KW"/>
</dbReference>
<keyword evidence="13" id="KW-0998">Cell outer membrane</keyword>
<keyword evidence="4" id="KW-1134">Transmembrane beta strand</keyword>
<evidence type="ECO:0000256" key="9">
    <source>
        <dbReference type="ARBA" id="ARBA00023065"/>
    </source>
</evidence>
<dbReference type="EMBL" id="CP022196">
    <property type="protein sequence ID" value="ATG49850.1"/>
    <property type="molecule type" value="Genomic_DNA"/>
</dbReference>
<keyword evidence="3" id="KW-0813">Transport</keyword>
<keyword evidence="9" id="KW-0406">Ion transport</keyword>
<evidence type="ECO:0000256" key="7">
    <source>
        <dbReference type="ARBA" id="ARBA00022729"/>
    </source>
</evidence>
<reference evidence="17 18" key="1">
    <citation type="submission" date="2017-06" db="EMBL/GenBank/DDBJ databases">
        <title>Celeribacter sp. TSPH2 complete genome sequence.</title>
        <authorList>
            <person name="Woo J.-H."/>
            <person name="Kim H.-S."/>
        </authorList>
    </citation>
    <scope>NUCLEOTIDE SEQUENCE [LARGE SCALE GENOMIC DNA]</scope>
    <source>
        <strain evidence="17 18">TSPH2</strain>
    </source>
</reference>
<dbReference type="AlphaFoldDB" id="A0A291GIF3"/>
<evidence type="ECO:0000313" key="18">
    <source>
        <dbReference type="Proteomes" id="UP000217935"/>
    </source>
</evidence>
<evidence type="ECO:0000256" key="4">
    <source>
        <dbReference type="ARBA" id="ARBA00022452"/>
    </source>
</evidence>
<keyword evidence="12" id="KW-0564">Palmitate</keyword>
<dbReference type="InterPro" id="IPR054765">
    <property type="entry name" value="SLBB_dom"/>
</dbReference>
<evidence type="ECO:0000313" key="17">
    <source>
        <dbReference type="EMBL" id="ATG49850.1"/>
    </source>
</evidence>
<gene>
    <name evidence="17" type="ORF">CEW89_14040</name>
</gene>
<evidence type="ECO:0000256" key="1">
    <source>
        <dbReference type="ARBA" id="ARBA00004571"/>
    </source>
</evidence>
<comment type="similarity">
    <text evidence="2">Belongs to the BexD/CtrA/VexA family.</text>
</comment>
<keyword evidence="7" id="KW-0732">Signal</keyword>
<dbReference type="STRING" id="1758178.GCA_001550095_01946"/>
<dbReference type="Pfam" id="PF22461">
    <property type="entry name" value="SLBB_2"/>
    <property type="match status" value="2"/>
</dbReference>
<dbReference type="GO" id="GO:0015288">
    <property type="term" value="F:porin activity"/>
    <property type="evidence" value="ECO:0007669"/>
    <property type="project" value="UniProtKB-KW"/>
</dbReference>
<feature type="domain" description="SLBB" evidence="16">
    <location>
        <begin position="299"/>
        <end position="386"/>
    </location>
</feature>
<dbReference type="Pfam" id="PF02563">
    <property type="entry name" value="Poly_export"/>
    <property type="match status" value="1"/>
</dbReference>
<evidence type="ECO:0000256" key="10">
    <source>
        <dbReference type="ARBA" id="ARBA00023114"/>
    </source>
</evidence>
<evidence type="ECO:0000256" key="14">
    <source>
        <dbReference type="ARBA" id="ARBA00023288"/>
    </source>
</evidence>
<proteinExistence type="inferred from homology"/>
<evidence type="ECO:0000256" key="8">
    <source>
        <dbReference type="ARBA" id="ARBA00023047"/>
    </source>
</evidence>
<dbReference type="KEGG" id="ceh:CEW89_14040"/>
<dbReference type="InterPro" id="IPR003715">
    <property type="entry name" value="Poly_export_N"/>
</dbReference>
<dbReference type="GO" id="GO:0015159">
    <property type="term" value="F:polysaccharide transmembrane transporter activity"/>
    <property type="evidence" value="ECO:0007669"/>
    <property type="project" value="InterPro"/>
</dbReference>
<dbReference type="PANTHER" id="PTHR33619">
    <property type="entry name" value="POLYSACCHARIDE EXPORT PROTEIN GFCE-RELATED"/>
    <property type="match status" value="1"/>
</dbReference>
<evidence type="ECO:0000256" key="5">
    <source>
        <dbReference type="ARBA" id="ARBA00022597"/>
    </source>
</evidence>
<organism evidence="17 18">
    <name type="scientific">Celeribacter ethanolicus</name>
    <dbReference type="NCBI Taxonomy" id="1758178"/>
    <lineage>
        <taxon>Bacteria</taxon>
        <taxon>Pseudomonadati</taxon>
        <taxon>Pseudomonadota</taxon>
        <taxon>Alphaproteobacteria</taxon>
        <taxon>Rhodobacterales</taxon>
        <taxon>Roseobacteraceae</taxon>
        <taxon>Celeribacter</taxon>
    </lineage>
</organism>
<evidence type="ECO:0000256" key="11">
    <source>
        <dbReference type="ARBA" id="ARBA00023136"/>
    </source>
</evidence>
<dbReference type="GO" id="GO:0009279">
    <property type="term" value="C:cell outer membrane"/>
    <property type="evidence" value="ECO:0007669"/>
    <property type="project" value="UniProtKB-SubCell"/>
</dbReference>
<keyword evidence="18" id="KW-1185">Reference proteome</keyword>
<comment type="subcellular location">
    <subcellularLocation>
        <location evidence="1">Cell outer membrane</location>
        <topology evidence="1">Multi-pass membrane protein</topology>
    </subcellularLocation>
</comment>
<dbReference type="Gene3D" id="3.10.560.10">
    <property type="entry name" value="Outer membrane lipoprotein wza domain like"/>
    <property type="match status" value="2"/>
</dbReference>
<dbReference type="Proteomes" id="UP000217935">
    <property type="component" value="Chromosome"/>
</dbReference>
<dbReference type="InterPro" id="IPR049712">
    <property type="entry name" value="Poly_export"/>
</dbReference>
<keyword evidence="5 17" id="KW-0762">Sugar transport</keyword>
<evidence type="ECO:0000256" key="6">
    <source>
        <dbReference type="ARBA" id="ARBA00022692"/>
    </source>
</evidence>
<evidence type="ECO:0000256" key="2">
    <source>
        <dbReference type="ARBA" id="ARBA00009450"/>
    </source>
</evidence>
<keyword evidence="11" id="KW-0472">Membrane</keyword>